<gene>
    <name evidence="3" type="ORF">GLAREA_11559</name>
</gene>
<dbReference type="RefSeq" id="XP_008087893.1">
    <property type="nucleotide sequence ID" value="XM_008089702.1"/>
</dbReference>
<dbReference type="EMBL" id="KE145372">
    <property type="protein sequence ID" value="EPE24978.1"/>
    <property type="molecule type" value="Genomic_DNA"/>
</dbReference>
<name>S3DE94_GLAL2</name>
<evidence type="ECO:0000313" key="4">
    <source>
        <dbReference type="Proteomes" id="UP000016922"/>
    </source>
</evidence>
<dbReference type="Proteomes" id="UP000016922">
    <property type="component" value="Unassembled WGS sequence"/>
</dbReference>
<accession>S3DE94</accession>
<feature type="chain" id="PRO_5004508435" description="DUF7371 domain-containing protein" evidence="1">
    <location>
        <begin position="22"/>
        <end position="611"/>
    </location>
</feature>
<dbReference type="OMA" id="WCNNWDG"/>
<feature type="domain" description="DUF7371" evidence="2">
    <location>
        <begin position="391"/>
        <end position="587"/>
    </location>
</feature>
<dbReference type="HOGENOM" id="CLU_446910_0_0_1"/>
<feature type="signal peptide" evidence="1">
    <location>
        <begin position="1"/>
        <end position="21"/>
    </location>
</feature>
<dbReference type="KEGG" id="glz:GLAREA_11559"/>
<keyword evidence="4" id="KW-1185">Reference proteome</keyword>
<dbReference type="eggNOG" id="ENOG502SRUH">
    <property type="taxonomic scope" value="Eukaryota"/>
</dbReference>
<organism evidence="3 4">
    <name type="scientific">Glarea lozoyensis (strain ATCC 20868 / MF5171)</name>
    <dbReference type="NCBI Taxonomy" id="1116229"/>
    <lineage>
        <taxon>Eukaryota</taxon>
        <taxon>Fungi</taxon>
        <taxon>Dikarya</taxon>
        <taxon>Ascomycota</taxon>
        <taxon>Pezizomycotina</taxon>
        <taxon>Leotiomycetes</taxon>
        <taxon>Helotiales</taxon>
        <taxon>Helotiaceae</taxon>
        <taxon>Glarea</taxon>
    </lineage>
</organism>
<evidence type="ECO:0000259" key="2">
    <source>
        <dbReference type="Pfam" id="PF24086"/>
    </source>
</evidence>
<dbReference type="InterPro" id="IPR055795">
    <property type="entry name" value="DUF7371"/>
</dbReference>
<dbReference type="GeneID" id="19470600"/>
<sequence>MRASTLASFGCTVMFAAMVSAAPAGLVAVDTCAPTTTTVFVTLEPSTITIHDAPASTVYAADGQTPTIPDPTLLSTPLATDVDHNKPATADLSDPEIVTVTNTVVVTAQYTPPVSSSAYVISYYVSGTSTVYLNGPGPDASESISYAGPETVTIEPVEPSAGPRTTTLSGKTTIRVTQYRTVTGTLSVPKESSPGTNPSFSGIGAGGWNGTASGAYSTGTGLAGVYPTAQVTGAASRTTTIFPTSLSAKDGFGASDPGTLSIADPTFDFSKTFPSISLSTMAAKSGFDAFSTPTYVDGTPTAQHSSPTPLATQSTQSNVTFIAASSAVSSSTAILVSNSSIALQTTVIGSTPTTLASISQVTSTSSSSIGYNQTSTSVASSASPSTSACGEIGDFTLNFDDIPGLAASDDADPQPVFSPYHQFVFSNGYVVVPPPKDPYLPSSPPQLTEFIPNFTVKNSTAASGPNSAEGGFSADIGNGDHDHTGCFRFNFYGGSVGCDSQGPSCVFTFTGLRHDAAAGKDVAVASQILAVDACPELVDCTLTPVTLGQSFSDLTILRMQLSVGGEPKIWWMDDIRMGWYDNSCAMDVKSKATSRSCTAKRLWHKYHTGTF</sequence>
<dbReference type="OrthoDB" id="5385013at2759"/>
<reference evidence="3 4" key="1">
    <citation type="journal article" date="2013" name="BMC Genomics">
        <title>Genomics-driven discovery of the pneumocandin biosynthetic gene cluster in the fungus Glarea lozoyensis.</title>
        <authorList>
            <person name="Chen L."/>
            <person name="Yue Q."/>
            <person name="Zhang X."/>
            <person name="Xiang M."/>
            <person name="Wang C."/>
            <person name="Li S."/>
            <person name="Che Y."/>
            <person name="Ortiz-Lopez F.J."/>
            <person name="Bills G.F."/>
            <person name="Liu X."/>
            <person name="An Z."/>
        </authorList>
    </citation>
    <scope>NUCLEOTIDE SEQUENCE [LARGE SCALE GENOMIC DNA]</scope>
    <source>
        <strain evidence="4">ATCC 20868 / MF5171</strain>
    </source>
</reference>
<protein>
    <recommendedName>
        <fullName evidence="2">DUF7371 domain-containing protein</fullName>
    </recommendedName>
</protein>
<keyword evidence="1" id="KW-0732">Signal</keyword>
<evidence type="ECO:0000256" key="1">
    <source>
        <dbReference type="SAM" id="SignalP"/>
    </source>
</evidence>
<proteinExistence type="predicted"/>
<dbReference type="Pfam" id="PF24086">
    <property type="entry name" value="DUF7371"/>
    <property type="match status" value="1"/>
</dbReference>
<dbReference type="AlphaFoldDB" id="S3DE94"/>
<evidence type="ECO:0000313" key="3">
    <source>
        <dbReference type="EMBL" id="EPE24978.1"/>
    </source>
</evidence>